<organism evidence="2 3">
    <name type="scientific">Lachnospira eligens</name>
    <dbReference type="NCBI Taxonomy" id="39485"/>
    <lineage>
        <taxon>Bacteria</taxon>
        <taxon>Bacillati</taxon>
        <taxon>Bacillota</taxon>
        <taxon>Clostridia</taxon>
        <taxon>Lachnospirales</taxon>
        <taxon>Lachnospiraceae</taxon>
        <taxon>Lachnospira</taxon>
    </lineage>
</organism>
<evidence type="ECO:0000313" key="3">
    <source>
        <dbReference type="Proteomes" id="UP000095621"/>
    </source>
</evidence>
<feature type="transmembrane region" description="Helical" evidence="1">
    <location>
        <begin position="57"/>
        <end position="74"/>
    </location>
</feature>
<evidence type="ECO:0000313" key="2">
    <source>
        <dbReference type="EMBL" id="CUQ74567.1"/>
    </source>
</evidence>
<keyword evidence="1" id="KW-0472">Membrane</keyword>
<protein>
    <submittedName>
        <fullName evidence="2">Uncharacterized protein</fullName>
    </submittedName>
</protein>
<dbReference type="Proteomes" id="UP000095621">
    <property type="component" value="Unassembled WGS sequence"/>
</dbReference>
<keyword evidence="1" id="KW-1133">Transmembrane helix</keyword>
<dbReference type="EMBL" id="CZBU01000001">
    <property type="protein sequence ID" value="CUQ74567.1"/>
    <property type="molecule type" value="Genomic_DNA"/>
</dbReference>
<dbReference type="AlphaFoldDB" id="A0A174YM66"/>
<feature type="transmembrane region" description="Helical" evidence="1">
    <location>
        <begin position="28"/>
        <end position="50"/>
    </location>
</feature>
<gene>
    <name evidence="2" type="ORF">ERS852490_00003</name>
</gene>
<reference evidence="2 3" key="1">
    <citation type="submission" date="2015-09" db="EMBL/GenBank/DDBJ databases">
        <authorList>
            <consortium name="Pathogen Informatics"/>
        </authorList>
    </citation>
    <scope>NUCLEOTIDE SEQUENCE [LARGE SCALE GENOMIC DNA]</scope>
    <source>
        <strain evidence="2 3">2789STDY5834875</strain>
    </source>
</reference>
<proteinExistence type="predicted"/>
<keyword evidence="1" id="KW-0812">Transmembrane</keyword>
<name>A0A174YM66_9FIRM</name>
<sequence>MKAAVLVFGILSLFSFVLYFYSANHAPYTYIDVIFCGPLCSFIGIVISIITRKTRKIHPALWISGIISCMLGYLDEITGEYATPEGYLVDEQDAEEFDKKFS</sequence>
<evidence type="ECO:0000256" key="1">
    <source>
        <dbReference type="SAM" id="Phobius"/>
    </source>
</evidence>
<feature type="transmembrane region" description="Helical" evidence="1">
    <location>
        <begin position="5"/>
        <end position="22"/>
    </location>
</feature>
<accession>A0A174YM66</accession>